<evidence type="ECO:0000259" key="18">
    <source>
        <dbReference type="Pfam" id="PF08409"/>
    </source>
</evidence>
<dbReference type="SUPFAM" id="SSF48452">
    <property type="entry name" value="TPR-like"/>
    <property type="match status" value="1"/>
</dbReference>
<evidence type="ECO:0000313" key="20">
    <source>
        <dbReference type="Proteomes" id="UP001153620"/>
    </source>
</evidence>
<comment type="function">
    <text evidence="1">Transfers mannosyl residues to the hydroxyl group of serine or threonine residues.</text>
</comment>
<evidence type="ECO:0000256" key="12">
    <source>
        <dbReference type="ARBA" id="ARBA00022989"/>
    </source>
</evidence>
<dbReference type="InterPro" id="IPR019734">
    <property type="entry name" value="TPR_rpt"/>
</dbReference>
<dbReference type="GO" id="GO:0030968">
    <property type="term" value="P:endoplasmic reticulum unfolded protein response"/>
    <property type="evidence" value="ECO:0007669"/>
    <property type="project" value="TreeGrafter"/>
</dbReference>
<evidence type="ECO:0000256" key="3">
    <source>
        <dbReference type="ARBA" id="ARBA00004240"/>
    </source>
</evidence>
<keyword evidence="13 17" id="KW-0472">Membrane</keyword>
<reference evidence="19" key="1">
    <citation type="submission" date="2022-01" db="EMBL/GenBank/DDBJ databases">
        <authorList>
            <person name="King R."/>
        </authorList>
    </citation>
    <scope>NUCLEOTIDE SEQUENCE</scope>
</reference>
<reference evidence="19" key="2">
    <citation type="submission" date="2022-10" db="EMBL/GenBank/DDBJ databases">
        <authorList>
            <consortium name="ENA_rothamsted_submissions"/>
            <consortium name="culmorum"/>
            <person name="King R."/>
        </authorList>
    </citation>
    <scope>NUCLEOTIDE SEQUENCE</scope>
</reference>
<evidence type="ECO:0000256" key="11">
    <source>
        <dbReference type="ARBA" id="ARBA00022824"/>
    </source>
</evidence>
<accession>A0A9N9X1I2</accession>
<feature type="transmembrane region" description="Helical" evidence="17">
    <location>
        <begin position="313"/>
        <end position="331"/>
    </location>
</feature>
<dbReference type="Gene3D" id="1.25.40.10">
    <property type="entry name" value="Tetratricopeptide repeat domain"/>
    <property type="match status" value="1"/>
</dbReference>
<evidence type="ECO:0000256" key="2">
    <source>
        <dbReference type="ARBA" id="ARBA00004141"/>
    </source>
</evidence>
<comment type="catalytic activity">
    <reaction evidence="14">
        <text>a di-trans,poly-cis-dolichyl beta-D-mannosyl phosphate + L-threonyl-[protein] = 3-O-(alpha-D-mannosyl)-L-threonyl-[protein] + a di-trans,poly-cis-dolichyl phosphate + H(+)</text>
        <dbReference type="Rhea" id="RHEA:53396"/>
        <dbReference type="Rhea" id="RHEA-COMP:11060"/>
        <dbReference type="Rhea" id="RHEA-COMP:13547"/>
        <dbReference type="Rhea" id="RHEA-COMP:19498"/>
        <dbReference type="Rhea" id="RHEA-COMP:19501"/>
        <dbReference type="ChEBI" id="CHEBI:15378"/>
        <dbReference type="ChEBI" id="CHEBI:30013"/>
        <dbReference type="ChEBI" id="CHEBI:57683"/>
        <dbReference type="ChEBI" id="CHEBI:58211"/>
        <dbReference type="ChEBI" id="CHEBI:137323"/>
        <dbReference type="EC" id="2.4.1.109"/>
    </reaction>
</comment>
<keyword evidence="10 16" id="KW-0802">TPR repeat</keyword>
<evidence type="ECO:0000256" key="13">
    <source>
        <dbReference type="ARBA" id="ARBA00023136"/>
    </source>
</evidence>
<dbReference type="GO" id="GO:0004169">
    <property type="term" value="F:dolichyl-phosphate-mannose-protein mannosyltransferase activity"/>
    <property type="evidence" value="ECO:0007669"/>
    <property type="project" value="UniProtKB-EC"/>
</dbReference>
<dbReference type="PROSITE" id="PS50005">
    <property type="entry name" value="TPR"/>
    <property type="match status" value="6"/>
</dbReference>
<feature type="repeat" description="TPR" evidence="16">
    <location>
        <begin position="641"/>
        <end position="674"/>
    </location>
</feature>
<evidence type="ECO:0000256" key="8">
    <source>
        <dbReference type="ARBA" id="ARBA00022692"/>
    </source>
</evidence>
<evidence type="ECO:0000256" key="5">
    <source>
        <dbReference type="ARBA" id="ARBA00007882"/>
    </source>
</evidence>
<comment type="subcellular location">
    <subcellularLocation>
        <location evidence="3">Endoplasmic reticulum</location>
    </subcellularLocation>
    <subcellularLocation>
        <location evidence="2">Membrane</location>
        <topology evidence="2">Multi-pass membrane protein</topology>
    </subcellularLocation>
</comment>
<evidence type="ECO:0000256" key="16">
    <source>
        <dbReference type="PROSITE-ProRule" id="PRU00339"/>
    </source>
</evidence>
<dbReference type="InterPro" id="IPR013618">
    <property type="entry name" value="TMTC_DUF1736"/>
</dbReference>
<dbReference type="GO" id="GO:0016020">
    <property type="term" value="C:membrane"/>
    <property type="evidence" value="ECO:0007669"/>
    <property type="project" value="UniProtKB-SubCell"/>
</dbReference>
<feature type="transmembrane region" description="Helical" evidence="17">
    <location>
        <begin position="151"/>
        <end position="169"/>
    </location>
</feature>
<feature type="repeat" description="TPR" evidence="16">
    <location>
        <begin position="607"/>
        <end position="640"/>
    </location>
</feature>
<proteinExistence type="inferred from homology"/>
<comment type="similarity">
    <text evidence="5">Belongs to the TMTC family.</text>
</comment>
<dbReference type="EMBL" id="OU895880">
    <property type="protein sequence ID" value="CAG9812134.1"/>
    <property type="molecule type" value="Genomic_DNA"/>
</dbReference>
<evidence type="ECO:0000256" key="9">
    <source>
        <dbReference type="ARBA" id="ARBA00022737"/>
    </source>
</evidence>
<protein>
    <recommendedName>
        <fullName evidence="6">dolichyl-phosphate-mannose--protein mannosyltransferase</fullName>
        <ecNumber evidence="6">2.4.1.109</ecNumber>
    </recommendedName>
</protein>
<gene>
    <name evidence="19" type="ORF">CHIRRI_LOCUS14939</name>
</gene>
<feature type="domain" description="DUF1736" evidence="18">
    <location>
        <begin position="253"/>
        <end position="325"/>
    </location>
</feature>
<keyword evidence="7" id="KW-0808">Transferase</keyword>
<dbReference type="InterPro" id="IPR052346">
    <property type="entry name" value="O-mannosyl-transferase_TMTC"/>
</dbReference>
<feature type="transmembrane region" description="Helical" evidence="17">
    <location>
        <begin position="394"/>
        <end position="412"/>
    </location>
</feature>
<keyword evidence="12 17" id="KW-1133">Transmembrane helix</keyword>
<sequence>MQLFYKYLIIICINIICYYRSIDGDFVFDDSVAILKNRDVYEGQFNRKTFENIFIHNDFWGSNITMKDSHKSYRPLTTLTFLIERHINNGLDSRSMKLVNLIIHIVNCCLLLNFLHAILNNRQTAFIATVLFCVHPIHTEAVCGIVSRSDLMACFIFLMCGIFYFYVFYKDGTAVNFSYSLIYLIIIGLMSFIGILFKENAVMIMPTLAALDIARNLKLFKSLSKISSLILRLVLMLIFTTLIVFFRLWMQNFSTPEFRIEDNPIAATDSQLTRILSQNFLYCFNFYLLLMPDWLSFDWSFESIEKMEGFEDVRIFGILVFHGMLIVIVLRGIRKRKLLTALVLLIIPFTPAIGIIKVGFVIAERILYIPSIGFSIYVAIGYKKLIKNFKFLRPYLYMSFILLIIFHSMKTYTRSLDWRTESQLFFSALKIVPKNAKVYYNIARISSENKQIEMSVKFYRHAIRLHPNYESAHMNLGNIYRELNEFEKAKFHLNKAVEILEEFPTAWMNLGIVQAVLKDFESSEQSYLKALSYRKNYANCYYNMGNLYIEMKNSSAAIEHWKRSIAINPGHRKAWSNILAFYDNQRNNHETVLKYSEIALIYLPNDTNILFSRANTFGKMAYYEEAEKLFKQIIEAEPKKSIFYANLGVLYHRWGKKELAKKYYRAALSLDASLKNAQSNLMKLQEFGE</sequence>
<evidence type="ECO:0000256" key="10">
    <source>
        <dbReference type="ARBA" id="ARBA00022803"/>
    </source>
</evidence>
<evidence type="ECO:0000256" key="7">
    <source>
        <dbReference type="ARBA" id="ARBA00022679"/>
    </source>
</evidence>
<evidence type="ECO:0000256" key="15">
    <source>
        <dbReference type="ARBA" id="ARBA00045102"/>
    </source>
</evidence>
<dbReference type="OrthoDB" id="19588at2759"/>
<dbReference type="InterPro" id="IPR011990">
    <property type="entry name" value="TPR-like_helical_dom_sf"/>
</dbReference>
<keyword evidence="9" id="KW-0677">Repeat</keyword>
<keyword evidence="11" id="KW-0256">Endoplasmic reticulum</keyword>
<feature type="repeat" description="TPR" evidence="16">
    <location>
        <begin position="436"/>
        <end position="469"/>
    </location>
</feature>
<comment type="catalytic activity">
    <reaction evidence="15">
        <text>a di-trans,poly-cis-dolichyl beta-D-mannosyl phosphate + L-seryl-[protein] = 3-O-(alpha-D-mannosyl)-L-seryl-[protein] + a di-trans,poly-cis-dolichyl phosphate + H(+)</text>
        <dbReference type="Rhea" id="RHEA:17377"/>
        <dbReference type="Rhea" id="RHEA-COMP:9863"/>
        <dbReference type="Rhea" id="RHEA-COMP:13546"/>
        <dbReference type="Rhea" id="RHEA-COMP:19498"/>
        <dbReference type="Rhea" id="RHEA-COMP:19501"/>
        <dbReference type="ChEBI" id="CHEBI:15378"/>
        <dbReference type="ChEBI" id="CHEBI:29999"/>
        <dbReference type="ChEBI" id="CHEBI:57683"/>
        <dbReference type="ChEBI" id="CHEBI:58211"/>
        <dbReference type="ChEBI" id="CHEBI:137321"/>
        <dbReference type="EC" id="2.4.1.109"/>
    </reaction>
</comment>
<dbReference type="PANTHER" id="PTHR44227">
    <property type="match status" value="1"/>
</dbReference>
<evidence type="ECO:0000256" key="4">
    <source>
        <dbReference type="ARBA" id="ARBA00004922"/>
    </source>
</evidence>
<feature type="transmembrane region" description="Helical" evidence="17">
    <location>
        <begin position="229"/>
        <end position="249"/>
    </location>
</feature>
<dbReference type="Proteomes" id="UP001153620">
    <property type="component" value="Chromosome 4"/>
</dbReference>
<evidence type="ECO:0000256" key="1">
    <source>
        <dbReference type="ARBA" id="ARBA00003582"/>
    </source>
</evidence>
<dbReference type="EC" id="2.4.1.109" evidence="6"/>
<dbReference type="Pfam" id="PF08409">
    <property type="entry name" value="TMTC_DUF1736"/>
    <property type="match status" value="1"/>
</dbReference>
<feature type="transmembrane region" description="Helical" evidence="17">
    <location>
        <begin position="338"/>
        <end position="360"/>
    </location>
</feature>
<feature type="repeat" description="TPR" evidence="16">
    <location>
        <begin position="538"/>
        <end position="571"/>
    </location>
</feature>
<evidence type="ECO:0000256" key="14">
    <source>
        <dbReference type="ARBA" id="ARBA00045085"/>
    </source>
</evidence>
<dbReference type="Pfam" id="PF00515">
    <property type="entry name" value="TPR_1"/>
    <property type="match status" value="1"/>
</dbReference>
<dbReference type="InterPro" id="IPR013105">
    <property type="entry name" value="TPR_2"/>
</dbReference>
<evidence type="ECO:0000256" key="6">
    <source>
        <dbReference type="ARBA" id="ARBA00012839"/>
    </source>
</evidence>
<dbReference type="PANTHER" id="PTHR44227:SF3">
    <property type="entry name" value="PROTEIN O-MANNOSYL-TRANSFERASE TMTC4"/>
    <property type="match status" value="1"/>
</dbReference>
<dbReference type="Pfam" id="PF13181">
    <property type="entry name" value="TPR_8"/>
    <property type="match status" value="4"/>
</dbReference>
<dbReference type="Pfam" id="PF07719">
    <property type="entry name" value="TPR_2"/>
    <property type="match status" value="1"/>
</dbReference>
<dbReference type="AlphaFoldDB" id="A0A9N9X1I2"/>
<dbReference type="GO" id="GO:0005783">
    <property type="term" value="C:endoplasmic reticulum"/>
    <property type="evidence" value="ECO:0007669"/>
    <property type="project" value="UniProtKB-SubCell"/>
</dbReference>
<feature type="transmembrane region" description="Helical" evidence="17">
    <location>
        <begin position="181"/>
        <end position="197"/>
    </location>
</feature>
<feature type="transmembrane region" description="Helical" evidence="17">
    <location>
        <begin position="98"/>
        <end position="119"/>
    </location>
</feature>
<feature type="repeat" description="TPR" evidence="16">
    <location>
        <begin position="470"/>
        <end position="503"/>
    </location>
</feature>
<dbReference type="SMART" id="SM00028">
    <property type="entry name" value="TPR"/>
    <property type="match status" value="6"/>
</dbReference>
<feature type="transmembrane region" description="Helical" evidence="17">
    <location>
        <begin position="366"/>
        <end position="382"/>
    </location>
</feature>
<name>A0A9N9X1I2_9DIPT</name>
<keyword evidence="8 17" id="KW-0812">Transmembrane</keyword>
<evidence type="ECO:0000313" key="19">
    <source>
        <dbReference type="EMBL" id="CAG9812134.1"/>
    </source>
</evidence>
<comment type="pathway">
    <text evidence="4">Protein modification; protein glycosylation.</text>
</comment>
<dbReference type="SUPFAM" id="SSF81901">
    <property type="entry name" value="HCP-like"/>
    <property type="match status" value="1"/>
</dbReference>
<keyword evidence="20" id="KW-1185">Reference proteome</keyword>
<evidence type="ECO:0000256" key="17">
    <source>
        <dbReference type="SAM" id="Phobius"/>
    </source>
</evidence>
<organism evidence="19 20">
    <name type="scientific">Chironomus riparius</name>
    <dbReference type="NCBI Taxonomy" id="315576"/>
    <lineage>
        <taxon>Eukaryota</taxon>
        <taxon>Metazoa</taxon>
        <taxon>Ecdysozoa</taxon>
        <taxon>Arthropoda</taxon>
        <taxon>Hexapoda</taxon>
        <taxon>Insecta</taxon>
        <taxon>Pterygota</taxon>
        <taxon>Neoptera</taxon>
        <taxon>Endopterygota</taxon>
        <taxon>Diptera</taxon>
        <taxon>Nematocera</taxon>
        <taxon>Chironomoidea</taxon>
        <taxon>Chironomidae</taxon>
        <taxon>Chironominae</taxon>
        <taxon>Chironomus</taxon>
    </lineage>
</organism>
<feature type="repeat" description="TPR" evidence="16">
    <location>
        <begin position="504"/>
        <end position="537"/>
    </location>
</feature>